<name>A0A831WZ06_9BACT</name>
<dbReference type="EMBL" id="DSIY01000189">
    <property type="protein sequence ID" value="HEG91343.1"/>
    <property type="molecule type" value="Genomic_DNA"/>
</dbReference>
<dbReference type="AlphaFoldDB" id="A0A831WZ06"/>
<comment type="caution">
    <text evidence="1">The sequence shown here is derived from an EMBL/GenBank/DDBJ whole genome shotgun (WGS) entry which is preliminary data.</text>
</comment>
<dbReference type="InterPro" id="IPR001539">
    <property type="entry name" value="Peptidase_U32"/>
</dbReference>
<protein>
    <recommendedName>
        <fullName evidence="2">Peptidase U32</fullName>
    </recommendedName>
</protein>
<reference evidence="1" key="1">
    <citation type="journal article" date="2020" name="mSystems">
        <title>Genome- and Community-Level Interaction Insights into Carbon Utilization and Element Cycling Functions of Hydrothermarchaeota in Hydrothermal Sediment.</title>
        <authorList>
            <person name="Zhou Z."/>
            <person name="Liu Y."/>
            <person name="Xu W."/>
            <person name="Pan J."/>
            <person name="Luo Z.H."/>
            <person name="Li M."/>
        </authorList>
    </citation>
    <scope>NUCLEOTIDE SEQUENCE [LARGE SCALE GENOMIC DNA]</scope>
    <source>
        <strain evidence="1">SpSt-210</strain>
    </source>
</reference>
<evidence type="ECO:0008006" key="2">
    <source>
        <dbReference type="Google" id="ProtNLM"/>
    </source>
</evidence>
<dbReference type="Pfam" id="PF01136">
    <property type="entry name" value="Peptidase_U32"/>
    <property type="match status" value="1"/>
</dbReference>
<accession>A0A831WZ06</accession>
<gene>
    <name evidence="1" type="ORF">ENP34_07865</name>
</gene>
<evidence type="ECO:0000313" key="1">
    <source>
        <dbReference type="EMBL" id="HEG91343.1"/>
    </source>
</evidence>
<organism evidence="1">
    <name type="scientific">Thermorudis peleae</name>
    <dbReference type="NCBI Taxonomy" id="1382356"/>
    <lineage>
        <taxon>Bacteria</taxon>
        <taxon>Pseudomonadati</taxon>
        <taxon>Thermomicrobiota</taxon>
        <taxon>Thermomicrobia</taxon>
        <taxon>Thermomicrobia incertae sedis</taxon>
        <taxon>Thermorudis</taxon>
    </lineage>
</organism>
<proteinExistence type="predicted"/>
<sequence length="310" mass="32514">MERTRRFLEGLGLPGRDLDELPSSPKRFPDGAQYRVEIPSVEGPRVMEAVLAEAERLGVVVHRVSQGSGVLLLTAAEVRAMARLGAQAKVEVSLFARPTASWGIGGLVGAPAGGVVAAKLRGQEGLVACLEEVQRAAELGIRSVLLTDEGALWVAAELRRAGVLPPTMQFKVSVLLGAANAAAVRLVVGLGADSYNVPTDLTLGQLAALRAAVDVPLDVYVEGPDEVGGFVRYYEIADLVRVCAPVYLKFGVRNAPALYPSGGHLEGVAVALGRERVRRAAIGLELLERYYPAAVGSARGAAGLALPVVQ</sequence>